<name>A0AAW0VUM3_CHEQU</name>
<dbReference type="EMBL" id="JARKIK010000745">
    <property type="protein sequence ID" value="KAK8720191.1"/>
    <property type="molecule type" value="Genomic_DNA"/>
</dbReference>
<protein>
    <submittedName>
        <fullName evidence="1">Uncharacterized protein</fullName>
    </submittedName>
</protein>
<gene>
    <name evidence="1" type="ORF">OTU49_013522</name>
</gene>
<dbReference type="EMBL" id="JARKIK010000745">
    <property type="protein sequence ID" value="KAK8720186.1"/>
    <property type="molecule type" value="Genomic_DNA"/>
</dbReference>
<dbReference type="EMBL" id="JARKIK010000745">
    <property type="protein sequence ID" value="KAK8720189.1"/>
    <property type="molecule type" value="Genomic_DNA"/>
</dbReference>
<keyword evidence="2" id="KW-1185">Reference proteome</keyword>
<organism evidence="1 2">
    <name type="scientific">Cherax quadricarinatus</name>
    <name type="common">Australian red claw crayfish</name>
    <dbReference type="NCBI Taxonomy" id="27406"/>
    <lineage>
        <taxon>Eukaryota</taxon>
        <taxon>Metazoa</taxon>
        <taxon>Ecdysozoa</taxon>
        <taxon>Arthropoda</taxon>
        <taxon>Crustacea</taxon>
        <taxon>Multicrustacea</taxon>
        <taxon>Malacostraca</taxon>
        <taxon>Eumalacostraca</taxon>
        <taxon>Eucarida</taxon>
        <taxon>Decapoda</taxon>
        <taxon>Pleocyemata</taxon>
        <taxon>Astacidea</taxon>
        <taxon>Parastacoidea</taxon>
        <taxon>Parastacidae</taxon>
        <taxon>Cherax</taxon>
    </lineage>
</organism>
<sequence>MCSSMCYHQDHCVTCVPACITTRIAVLHVFLHVLPPGSLCYMCSCMYYHQDHCVICVLACVLPSGQVYYMCPHLYILTRVNMLCLSALAYSCENKDVSPCPYVFASTNVMLLYSHKQHVNT</sequence>
<dbReference type="EMBL" id="JARKIK010000745">
    <property type="protein sequence ID" value="KAK8720193.1"/>
    <property type="molecule type" value="Genomic_DNA"/>
</dbReference>
<reference evidence="1 2" key="1">
    <citation type="journal article" date="2024" name="BMC Genomics">
        <title>Genome assembly of redclaw crayfish (Cherax quadricarinatus) provides insights into its immune adaptation and hypoxia tolerance.</title>
        <authorList>
            <person name="Liu Z."/>
            <person name="Zheng J."/>
            <person name="Li H."/>
            <person name="Fang K."/>
            <person name="Wang S."/>
            <person name="He J."/>
            <person name="Zhou D."/>
            <person name="Weng S."/>
            <person name="Chi M."/>
            <person name="Gu Z."/>
            <person name="He J."/>
            <person name="Li F."/>
            <person name="Wang M."/>
        </authorList>
    </citation>
    <scope>NUCLEOTIDE SEQUENCE [LARGE SCALE GENOMIC DNA]</scope>
    <source>
        <strain evidence="1">ZL_2023a</strain>
    </source>
</reference>
<dbReference type="Proteomes" id="UP001445076">
    <property type="component" value="Unassembled WGS sequence"/>
</dbReference>
<evidence type="ECO:0000313" key="1">
    <source>
        <dbReference type="EMBL" id="KAK8720186.1"/>
    </source>
</evidence>
<dbReference type="EMBL" id="JARKIK010000745">
    <property type="protein sequence ID" value="KAK8720188.1"/>
    <property type="molecule type" value="Genomic_DNA"/>
</dbReference>
<dbReference type="AlphaFoldDB" id="A0AAW0VUM3"/>
<reference evidence="1" key="2">
    <citation type="submission" date="2024-01" db="EMBL/GenBank/DDBJ databases">
        <authorList>
            <person name="He J."/>
            <person name="Wang M."/>
            <person name="Zheng J."/>
            <person name="Liu Z."/>
        </authorList>
    </citation>
    <scope>NUCLEOTIDE SEQUENCE</scope>
    <source>
        <strain evidence="1">ZL_2023a</strain>
        <tissue evidence="1">Muscle</tissue>
    </source>
</reference>
<evidence type="ECO:0000313" key="2">
    <source>
        <dbReference type="Proteomes" id="UP001445076"/>
    </source>
</evidence>
<proteinExistence type="predicted"/>
<comment type="caution">
    <text evidence="1">The sequence shown here is derived from an EMBL/GenBank/DDBJ whole genome shotgun (WGS) entry which is preliminary data.</text>
</comment>
<accession>A0AAW0VUM3</accession>